<dbReference type="EC" id="2.4.2.-" evidence="15"/>
<evidence type="ECO:0000256" key="16">
    <source>
        <dbReference type="SAM" id="MobiDB-lite"/>
    </source>
</evidence>
<feature type="compositionally biased region" description="Basic and acidic residues" evidence="16">
    <location>
        <begin position="345"/>
        <end position="358"/>
    </location>
</feature>
<keyword evidence="3 15" id="KW-0808">Transferase</keyword>
<dbReference type="CDD" id="cd01437">
    <property type="entry name" value="parp_like"/>
    <property type="match status" value="1"/>
</dbReference>
<dbReference type="GO" id="GO:0016779">
    <property type="term" value="F:nucleotidyltransferase activity"/>
    <property type="evidence" value="ECO:0007669"/>
    <property type="project" value="UniProtKB-KW"/>
</dbReference>
<evidence type="ECO:0000256" key="5">
    <source>
        <dbReference type="ARBA" id="ARBA00022723"/>
    </source>
</evidence>
<dbReference type="PROSITE" id="PS51059">
    <property type="entry name" value="PARP_CATALYTIC"/>
    <property type="match status" value="1"/>
</dbReference>
<feature type="region of interest" description="Disordered" evidence="16">
    <location>
        <begin position="96"/>
        <end position="181"/>
    </location>
</feature>
<dbReference type="GO" id="GO:1990404">
    <property type="term" value="F:NAD+-protein mono-ADP-ribosyltransferase activity"/>
    <property type="evidence" value="ECO:0007669"/>
    <property type="project" value="TreeGrafter"/>
</dbReference>
<evidence type="ECO:0000256" key="15">
    <source>
        <dbReference type="RuleBase" id="RU362114"/>
    </source>
</evidence>
<feature type="domain" description="PARP catalytic" evidence="18">
    <location>
        <begin position="495"/>
        <end position="728"/>
    </location>
</feature>
<dbReference type="InterPro" id="IPR036420">
    <property type="entry name" value="BRCT_dom_sf"/>
</dbReference>
<keyword evidence="5" id="KW-0479">Metal-binding</keyword>
<accession>A0AAD4EVF0</accession>
<dbReference type="FunFam" id="3.90.228.10:FF:000002">
    <property type="entry name" value="Poly [ADP-ribose] polymerase"/>
    <property type="match status" value="1"/>
</dbReference>
<evidence type="ECO:0000256" key="14">
    <source>
        <dbReference type="ARBA" id="ARBA00033987"/>
    </source>
</evidence>
<keyword evidence="4" id="KW-0548">Nucleotidyltransferase</keyword>
<evidence type="ECO:0000313" key="21">
    <source>
        <dbReference type="EMBL" id="KAG7288431.1"/>
    </source>
</evidence>
<feature type="region of interest" description="Disordered" evidence="16">
    <location>
        <begin position="332"/>
        <end position="362"/>
    </location>
</feature>
<dbReference type="Gene3D" id="3.40.50.10190">
    <property type="entry name" value="BRCT domain"/>
    <property type="match status" value="1"/>
</dbReference>
<sequence length="728" mass="79438">MAPRRGKAAAALAKLALDGCKIALSGTFPGATHASIKAKAEALGATMASAVTDGVTHLVASETDYNKPSPKVSKAQSIGNIHIVSLEWLSLSEQNNAKEPEDDHLLGTPAKDAQSQTDDATKTSSSQANGTTTALTTGRTRKRAPPAAADGVSDSEAAPKAKKTRARKPAAVKTEEDEDVEMKDANGVADVETKEEKKEKVRVERAVGEGQVAKSKDMQVPLDEGCPFPTSKVYIDDAGVIYDASLNQTNASNNNNKFYRIQLLKDPSGIYRTWTRWGRVGEFGQTQVPATGSLDDAMKQFEKKFKDKSGLPWSQRGDKAKPGKYAFVEKSYDAESDEEDEAEDTAVKKEKGPPREPPKSTLLPAVQELVQLIFNKSNFDNTMAALKYDANKLPLGKLSKATITRGFQALKDLAAVIDDNSLAQDVYGKAFHAAVEDLSNSYYSVIPHAFGRNRPPVIANVDAVKREIELLESLSGMKDAALLMKMEKINDNPIHPLDSQYQALKMREMTPLDPASGEYSQLQNYLLESRGDTHGHQYTVESIFRIEREGEFGRFDDSVFGKMGQNRRLLWHGSRCTNFGGILSQGLRIAPPEAPVSGYMFGKGIYLADMASKSANYCCSYMSDNTALLLLCEAELGSPMQELVNASYTAGEDAKQKGMVSTWGKGRTGPSKWKDASCVHPSLAGVMMPDTSVKPGDTNVQGANLYYNEYICYDVSQVRLRYLLRVKM</sequence>
<evidence type="ECO:0000256" key="8">
    <source>
        <dbReference type="ARBA" id="ARBA00022771"/>
    </source>
</evidence>
<evidence type="ECO:0000256" key="2">
    <source>
        <dbReference type="ARBA" id="ARBA00022676"/>
    </source>
</evidence>
<proteinExistence type="inferred from homology"/>
<dbReference type="InterPro" id="IPR050800">
    <property type="entry name" value="ARTD/PARP"/>
</dbReference>
<evidence type="ECO:0000256" key="12">
    <source>
        <dbReference type="ARBA" id="ARBA00023242"/>
    </source>
</evidence>
<dbReference type="Gene3D" id="3.90.228.10">
    <property type="match status" value="1"/>
</dbReference>
<evidence type="ECO:0000256" key="3">
    <source>
        <dbReference type="ARBA" id="ARBA00022679"/>
    </source>
</evidence>
<dbReference type="PROSITE" id="PS51977">
    <property type="entry name" value="WGR"/>
    <property type="match status" value="1"/>
</dbReference>
<feature type="domain" description="PARP alpha-helical" evidence="19">
    <location>
        <begin position="359"/>
        <end position="485"/>
    </location>
</feature>
<dbReference type="GO" id="GO:0006302">
    <property type="term" value="P:double-strand break repair"/>
    <property type="evidence" value="ECO:0007669"/>
    <property type="project" value="TreeGrafter"/>
</dbReference>
<dbReference type="GO" id="GO:0003950">
    <property type="term" value="F:NAD+ poly-ADP-ribosyltransferase activity"/>
    <property type="evidence" value="ECO:0007669"/>
    <property type="project" value="UniProtKB-UniRule"/>
</dbReference>
<evidence type="ECO:0000256" key="10">
    <source>
        <dbReference type="ARBA" id="ARBA00023027"/>
    </source>
</evidence>
<dbReference type="GO" id="GO:0070212">
    <property type="term" value="P:protein poly-ADP-ribosylation"/>
    <property type="evidence" value="ECO:0007669"/>
    <property type="project" value="TreeGrafter"/>
</dbReference>
<evidence type="ECO:0000259" key="17">
    <source>
        <dbReference type="PROSITE" id="PS50172"/>
    </source>
</evidence>
<dbReference type="Gene3D" id="2.20.140.10">
    <property type="entry name" value="WGR domain"/>
    <property type="match status" value="1"/>
</dbReference>
<dbReference type="GO" id="GO:0008270">
    <property type="term" value="F:zinc ion binding"/>
    <property type="evidence" value="ECO:0007669"/>
    <property type="project" value="UniProtKB-KW"/>
</dbReference>
<keyword evidence="11" id="KW-0238">DNA-binding</keyword>
<evidence type="ECO:0000313" key="22">
    <source>
        <dbReference type="Proteomes" id="UP001197093"/>
    </source>
</evidence>
<dbReference type="FunFam" id="2.20.140.10:FF:000001">
    <property type="entry name" value="Poly [ADP-ribose] polymerase"/>
    <property type="match status" value="1"/>
</dbReference>
<name>A0AAD4EVF0_9PEZI</name>
<keyword evidence="2 15" id="KW-0328">Glycosyltransferase</keyword>
<dbReference type="FunFam" id="1.20.142.10:FF:000002">
    <property type="entry name" value="Poly [ADP-ribose] polymerase"/>
    <property type="match status" value="1"/>
</dbReference>
<evidence type="ECO:0000256" key="1">
    <source>
        <dbReference type="ARBA" id="ARBA00004123"/>
    </source>
</evidence>
<dbReference type="GO" id="GO:0005730">
    <property type="term" value="C:nucleolus"/>
    <property type="evidence" value="ECO:0007669"/>
    <property type="project" value="TreeGrafter"/>
</dbReference>
<dbReference type="SMART" id="SM00773">
    <property type="entry name" value="WGR"/>
    <property type="match status" value="1"/>
</dbReference>
<dbReference type="PANTHER" id="PTHR10459">
    <property type="entry name" value="DNA LIGASE"/>
    <property type="match status" value="1"/>
</dbReference>
<organism evidence="21 22">
    <name type="scientific">Staphylotrichum longicolle</name>
    <dbReference type="NCBI Taxonomy" id="669026"/>
    <lineage>
        <taxon>Eukaryota</taxon>
        <taxon>Fungi</taxon>
        <taxon>Dikarya</taxon>
        <taxon>Ascomycota</taxon>
        <taxon>Pezizomycotina</taxon>
        <taxon>Sordariomycetes</taxon>
        <taxon>Sordariomycetidae</taxon>
        <taxon>Sordariales</taxon>
        <taxon>Chaetomiaceae</taxon>
        <taxon>Staphylotrichum</taxon>
    </lineage>
</organism>
<reference evidence="21" key="1">
    <citation type="submission" date="2023-02" db="EMBL/GenBank/DDBJ databases">
        <authorList>
            <person name="Palmer J.M."/>
        </authorList>
    </citation>
    <scope>NUCLEOTIDE SEQUENCE</scope>
    <source>
        <strain evidence="21">FW57</strain>
    </source>
</reference>
<evidence type="ECO:0000256" key="4">
    <source>
        <dbReference type="ARBA" id="ARBA00022695"/>
    </source>
</evidence>
<keyword evidence="6" id="KW-0677">Repeat</keyword>
<dbReference type="CDD" id="cd07997">
    <property type="entry name" value="WGR_PARP"/>
    <property type="match status" value="1"/>
</dbReference>
<dbReference type="SMART" id="SM00292">
    <property type="entry name" value="BRCT"/>
    <property type="match status" value="1"/>
</dbReference>
<dbReference type="PANTHER" id="PTHR10459:SF60">
    <property type="entry name" value="POLY [ADP-RIBOSE] POLYMERASE 2"/>
    <property type="match status" value="1"/>
</dbReference>
<dbReference type="PROSITE" id="PS50172">
    <property type="entry name" value="BRCT"/>
    <property type="match status" value="1"/>
</dbReference>
<evidence type="ECO:0000259" key="19">
    <source>
        <dbReference type="PROSITE" id="PS51060"/>
    </source>
</evidence>
<dbReference type="Pfam" id="PF00644">
    <property type="entry name" value="PARP"/>
    <property type="match status" value="1"/>
</dbReference>
<comment type="similarity">
    <text evidence="13">Belongs to the ARTD/PARP family.</text>
</comment>
<evidence type="ECO:0000256" key="11">
    <source>
        <dbReference type="ARBA" id="ARBA00023125"/>
    </source>
</evidence>
<dbReference type="SUPFAM" id="SSF47587">
    <property type="entry name" value="Domain of poly(ADP-ribose) polymerase"/>
    <property type="match status" value="1"/>
</dbReference>
<dbReference type="EMBL" id="JAHCVI010000002">
    <property type="protein sequence ID" value="KAG7288431.1"/>
    <property type="molecule type" value="Genomic_DNA"/>
</dbReference>
<dbReference type="InterPro" id="IPR036616">
    <property type="entry name" value="Poly(ADP-ribose)pol_reg_dom_sf"/>
</dbReference>
<dbReference type="InterPro" id="IPR036930">
    <property type="entry name" value="WGR_dom_sf"/>
</dbReference>
<dbReference type="Pfam" id="PF02877">
    <property type="entry name" value="PARP_reg"/>
    <property type="match status" value="1"/>
</dbReference>
<gene>
    <name evidence="21" type="ORF">NEMBOFW57_004782</name>
</gene>
<dbReference type="InterPro" id="IPR012317">
    <property type="entry name" value="Poly(ADP-ribose)pol_cat_dom"/>
</dbReference>
<dbReference type="SUPFAM" id="SSF56399">
    <property type="entry name" value="ADP-ribosylation"/>
    <property type="match status" value="1"/>
</dbReference>
<dbReference type="Pfam" id="PF00533">
    <property type="entry name" value="BRCT"/>
    <property type="match status" value="1"/>
</dbReference>
<evidence type="ECO:0000256" key="9">
    <source>
        <dbReference type="ARBA" id="ARBA00022833"/>
    </source>
</evidence>
<dbReference type="InterPro" id="IPR001357">
    <property type="entry name" value="BRCT_dom"/>
</dbReference>
<dbReference type="PROSITE" id="PS51060">
    <property type="entry name" value="PARP_ALPHA_HD"/>
    <property type="match status" value="1"/>
</dbReference>
<feature type="compositionally biased region" description="Acidic residues" evidence="16">
    <location>
        <begin position="334"/>
        <end position="344"/>
    </location>
</feature>
<evidence type="ECO:0000259" key="18">
    <source>
        <dbReference type="PROSITE" id="PS51059"/>
    </source>
</evidence>
<evidence type="ECO:0000256" key="13">
    <source>
        <dbReference type="ARBA" id="ARBA00024347"/>
    </source>
</evidence>
<keyword evidence="10 15" id="KW-0520">NAD</keyword>
<keyword evidence="12" id="KW-0539">Nucleus</keyword>
<keyword evidence="7" id="KW-0013">ADP-ribosylation</keyword>
<comment type="catalytic activity">
    <reaction evidence="14">
        <text>NAD(+) + (ADP-D-ribosyl)n-acceptor = nicotinamide + (ADP-D-ribosyl)n+1-acceptor + H(+).</text>
        <dbReference type="EC" id="2.4.2.30"/>
    </reaction>
</comment>
<keyword evidence="8" id="KW-0863">Zinc-finger</keyword>
<dbReference type="Gene3D" id="1.20.142.10">
    <property type="entry name" value="Poly(ADP-ribose) polymerase, regulatory domain"/>
    <property type="match status" value="1"/>
</dbReference>
<keyword evidence="9" id="KW-0862">Zinc</keyword>
<evidence type="ECO:0000256" key="7">
    <source>
        <dbReference type="ARBA" id="ARBA00022765"/>
    </source>
</evidence>
<feature type="compositionally biased region" description="Basic residues" evidence="16">
    <location>
        <begin position="160"/>
        <end position="170"/>
    </location>
</feature>
<evidence type="ECO:0000256" key="6">
    <source>
        <dbReference type="ARBA" id="ARBA00022737"/>
    </source>
</evidence>
<evidence type="ECO:0000259" key="20">
    <source>
        <dbReference type="PROSITE" id="PS51977"/>
    </source>
</evidence>
<comment type="caution">
    <text evidence="21">The sequence shown here is derived from an EMBL/GenBank/DDBJ whole genome shotgun (WGS) entry which is preliminary data.</text>
</comment>
<dbReference type="Pfam" id="PF05406">
    <property type="entry name" value="WGR"/>
    <property type="match status" value="1"/>
</dbReference>
<dbReference type="Proteomes" id="UP001197093">
    <property type="component" value="Unassembled WGS sequence"/>
</dbReference>
<dbReference type="InterPro" id="IPR008893">
    <property type="entry name" value="WGR_domain"/>
</dbReference>
<feature type="compositionally biased region" description="Polar residues" evidence="16">
    <location>
        <begin position="113"/>
        <end position="129"/>
    </location>
</feature>
<feature type="domain" description="WGR" evidence="20">
    <location>
        <begin position="230"/>
        <end position="325"/>
    </location>
</feature>
<keyword evidence="22" id="KW-1185">Reference proteome</keyword>
<comment type="subcellular location">
    <subcellularLocation>
        <location evidence="1">Nucleus</location>
    </subcellularLocation>
</comment>
<protein>
    <recommendedName>
        <fullName evidence="15">Poly [ADP-ribose] polymerase</fullName>
        <shortName evidence="15">PARP</shortName>
        <ecNumber evidence="15">2.4.2.-</ecNumber>
    </recommendedName>
</protein>
<dbReference type="InterPro" id="IPR004102">
    <property type="entry name" value="Poly(ADP-ribose)pol_reg_dom"/>
</dbReference>
<dbReference type="AlphaFoldDB" id="A0AAD4EVF0"/>
<dbReference type="GO" id="GO:0003677">
    <property type="term" value="F:DNA binding"/>
    <property type="evidence" value="ECO:0007669"/>
    <property type="project" value="UniProtKB-KW"/>
</dbReference>
<dbReference type="SUPFAM" id="SSF52113">
    <property type="entry name" value="BRCT domain"/>
    <property type="match status" value="1"/>
</dbReference>
<feature type="domain" description="BRCT" evidence="17">
    <location>
        <begin position="12"/>
        <end position="106"/>
    </location>
</feature>
<feature type="compositionally biased region" description="Basic and acidic residues" evidence="16">
    <location>
        <begin position="96"/>
        <end position="105"/>
    </location>
</feature>
<dbReference type="SUPFAM" id="SSF142921">
    <property type="entry name" value="WGR domain-like"/>
    <property type="match status" value="1"/>
</dbReference>